<sequence length="82" mass="9284">MYCPNLCLNFSWSKPREISAMRNSRLQNSRSRNTRHDSCRQHHQGVHGGGGGGAAVEVHLCRQQVLHLSVRTILCTFRSSDH</sequence>
<evidence type="ECO:0000313" key="3">
    <source>
        <dbReference type="Proteomes" id="UP000823388"/>
    </source>
</evidence>
<dbReference type="Proteomes" id="UP000823388">
    <property type="component" value="Chromosome 3N"/>
</dbReference>
<evidence type="ECO:0000313" key="2">
    <source>
        <dbReference type="EMBL" id="KAG2621363.1"/>
    </source>
</evidence>
<accession>A0A8T0UKK3</accession>
<reference evidence="2" key="1">
    <citation type="submission" date="2020-05" db="EMBL/GenBank/DDBJ databases">
        <title>WGS assembly of Panicum virgatum.</title>
        <authorList>
            <person name="Lovell J.T."/>
            <person name="Jenkins J."/>
            <person name="Shu S."/>
            <person name="Juenger T.E."/>
            <person name="Schmutz J."/>
        </authorList>
    </citation>
    <scope>NUCLEOTIDE SEQUENCE</scope>
    <source>
        <strain evidence="2">AP13</strain>
    </source>
</reference>
<dbReference type="AlphaFoldDB" id="A0A8T0UKK3"/>
<feature type="region of interest" description="Disordered" evidence="1">
    <location>
        <begin position="22"/>
        <end position="51"/>
    </location>
</feature>
<organism evidence="2 3">
    <name type="scientific">Panicum virgatum</name>
    <name type="common">Blackwell switchgrass</name>
    <dbReference type="NCBI Taxonomy" id="38727"/>
    <lineage>
        <taxon>Eukaryota</taxon>
        <taxon>Viridiplantae</taxon>
        <taxon>Streptophyta</taxon>
        <taxon>Embryophyta</taxon>
        <taxon>Tracheophyta</taxon>
        <taxon>Spermatophyta</taxon>
        <taxon>Magnoliopsida</taxon>
        <taxon>Liliopsida</taxon>
        <taxon>Poales</taxon>
        <taxon>Poaceae</taxon>
        <taxon>PACMAD clade</taxon>
        <taxon>Panicoideae</taxon>
        <taxon>Panicodae</taxon>
        <taxon>Paniceae</taxon>
        <taxon>Panicinae</taxon>
        <taxon>Panicum</taxon>
        <taxon>Panicum sect. Hiantes</taxon>
    </lineage>
</organism>
<feature type="compositionally biased region" description="Low complexity" evidence="1">
    <location>
        <begin position="22"/>
        <end position="31"/>
    </location>
</feature>
<comment type="caution">
    <text evidence="2">The sequence shown here is derived from an EMBL/GenBank/DDBJ whole genome shotgun (WGS) entry which is preliminary data.</text>
</comment>
<evidence type="ECO:0000256" key="1">
    <source>
        <dbReference type="SAM" id="MobiDB-lite"/>
    </source>
</evidence>
<name>A0A8T0UKK3_PANVG</name>
<proteinExistence type="predicted"/>
<keyword evidence="3" id="KW-1185">Reference proteome</keyword>
<dbReference type="EMBL" id="CM029042">
    <property type="protein sequence ID" value="KAG2621363.1"/>
    <property type="molecule type" value="Genomic_DNA"/>
</dbReference>
<protein>
    <submittedName>
        <fullName evidence="2">Uncharacterized protein</fullName>
    </submittedName>
</protein>
<gene>
    <name evidence="2" type="ORF">PVAP13_3NG236900</name>
</gene>